<keyword evidence="3 8" id="KW-0813">Transport</keyword>
<evidence type="ECO:0000256" key="7">
    <source>
        <dbReference type="ARBA" id="ARBA00023177"/>
    </source>
</evidence>
<accession>A0A8A7K6V5</accession>
<proteinExistence type="inferred from homology"/>
<evidence type="ECO:0000256" key="1">
    <source>
        <dbReference type="ARBA" id="ARBA00004141"/>
    </source>
</evidence>
<dbReference type="PANTHER" id="PTHR11730:SF89">
    <property type="entry name" value="AMMONIUM TRANSPORTER SLL0108-RELATED"/>
    <property type="match status" value="1"/>
</dbReference>
<dbReference type="Pfam" id="PF00909">
    <property type="entry name" value="Ammonium_transp"/>
    <property type="match status" value="1"/>
</dbReference>
<sequence length="458" mass="48692">MESMVVMDTLWVLIAGMLVFFMNLGFAMVETGFTRAKNSVNILSKNFIVFAVSSLGFLVLGWGLMFGDGNGFMGLKGLFFLTGLDNSPNIGDAYNGVYSAISWTGVPLLAKFFFQLVFCGTAATIVSGAVAERIKYHAFAIFVFFMAIFVYPIIGHWIWGGGWLSGLCMLDFAGSTVVHSVGGWAALAGVLILGPRFGKYNDDGKPIPIPGHNLPIANIGVFVLWLGWFGFNPGSTMAADPVSISHIVMTTNTAAVAAILSSTIISWILLGKPDLGMTLNGCLAGLVAVTAGCAFVSLSSALIIGFIAGILVVLSVIWFDHIKIDDPVGAISVHLINGVFGTLAVGLFAQDGIGGVSSPNGLFYSGGFSLLLSQFTGIIATAFYVFLISLIFWFILKSTIGIRVSLHEEIQGLDIGEHGNTAYPEFLSRKPIYSAIGIDQGEGSSTVIKSIDKKENIK</sequence>
<evidence type="ECO:0000259" key="9">
    <source>
        <dbReference type="Pfam" id="PF00909"/>
    </source>
</evidence>
<feature type="transmembrane region" description="Helical" evidence="8">
    <location>
        <begin position="6"/>
        <end position="26"/>
    </location>
</feature>
<dbReference type="InterPro" id="IPR029020">
    <property type="entry name" value="Ammonium/urea_transptr"/>
</dbReference>
<feature type="transmembrane region" description="Helical" evidence="8">
    <location>
        <begin position="277"/>
        <end position="297"/>
    </location>
</feature>
<dbReference type="AlphaFoldDB" id="A0A8A7K6V5"/>
<evidence type="ECO:0000256" key="6">
    <source>
        <dbReference type="ARBA" id="ARBA00023136"/>
    </source>
</evidence>
<keyword evidence="7 8" id="KW-0924">Ammonia transport</keyword>
<evidence type="ECO:0000313" key="11">
    <source>
        <dbReference type="Proteomes" id="UP000665020"/>
    </source>
</evidence>
<comment type="similarity">
    <text evidence="2 8">Belongs to the ammonia transporter channel (TC 1.A.11.2) family.</text>
</comment>
<name>A0A8A7K6V5_9FIRM</name>
<feature type="transmembrane region" description="Helical" evidence="8">
    <location>
        <begin position="47"/>
        <end position="66"/>
    </location>
</feature>
<evidence type="ECO:0000256" key="3">
    <source>
        <dbReference type="ARBA" id="ARBA00022448"/>
    </source>
</evidence>
<evidence type="ECO:0000256" key="8">
    <source>
        <dbReference type="RuleBase" id="RU362002"/>
    </source>
</evidence>
<evidence type="ECO:0000256" key="5">
    <source>
        <dbReference type="ARBA" id="ARBA00022989"/>
    </source>
</evidence>
<dbReference type="EMBL" id="CP046640">
    <property type="protein sequence ID" value="QTL97446.1"/>
    <property type="molecule type" value="Genomic_DNA"/>
</dbReference>
<dbReference type="PANTHER" id="PTHR11730">
    <property type="entry name" value="AMMONIUM TRANSPORTER"/>
    <property type="match status" value="1"/>
</dbReference>
<feature type="transmembrane region" description="Helical" evidence="8">
    <location>
        <begin position="243"/>
        <end position="270"/>
    </location>
</feature>
<dbReference type="NCBIfam" id="TIGR00836">
    <property type="entry name" value="amt"/>
    <property type="match status" value="1"/>
</dbReference>
<evidence type="ECO:0000256" key="2">
    <source>
        <dbReference type="ARBA" id="ARBA00005887"/>
    </source>
</evidence>
<dbReference type="PROSITE" id="PS01219">
    <property type="entry name" value="AMMONIUM_TRANSP"/>
    <property type="match status" value="1"/>
</dbReference>
<gene>
    <name evidence="10" type="primary">amt</name>
    <name evidence="10" type="ORF">GM661_05335</name>
</gene>
<feature type="transmembrane region" description="Helical" evidence="8">
    <location>
        <begin position="370"/>
        <end position="396"/>
    </location>
</feature>
<dbReference type="GO" id="GO:0097272">
    <property type="term" value="P:ammonium homeostasis"/>
    <property type="evidence" value="ECO:0007669"/>
    <property type="project" value="TreeGrafter"/>
</dbReference>
<dbReference type="InterPro" id="IPR018047">
    <property type="entry name" value="Ammonium_transpt_CS"/>
</dbReference>
<feature type="transmembrane region" description="Helical" evidence="8">
    <location>
        <begin position="214"/>
        <end position="231"/>
    </location>
</feature>
<feature type="domain" description="Ammonium transporter AmtB-like" evidence="9">
    <location>
        <begin position="10"/>
        <end position="423"/>
    </location>
</feature>
<dbReference type="SUPFAM" id="SSF111352">
    <property type="entry name" value="Ammonium transporter"/>
    <property type="match status" value="1"/>
</dbReference>
<feature type="transmembrane region" description="Helical" evidence="8">
    <location>
        <begin position="138"/>
        <end position="160"/>
    </location>
</feature>
<keyword evidence="5 8" id="KW-1133">Transmembrane helix</keyword>
<evidence type="ECO:0000256" key="4">
    <source>
        <dbReference type="ARBA" id="ARBA00022692"/>
    </source>
</evidence>
<dbReference type="InterPro" id="IPR001905">
    <property type="entry name" value="Ammonium_transpt"/>
</dbReference>
<reference evidence="10" key="1">
    <citation type="submission" date="2019-12" db="EMBL/GenBank/DDBJ databases">
        <authorList>
            <person name="zhang j."/>
            <person name="sun C.M."/>
        </authorList>
    </citation>
    <scope>NUCLEOTIDE SEQUENCE</scope>
    <source>
        <strain evidence="10">NS-1</strain>
    </source>
</reference>
<feature type="transmembrane region" description="Helical" evidence="8">
    <location>
        <begin position="331"/>
        <end position="350"/>
    </location>
</feature>
<feature type="transmembrane region" description="Helical" evidence="8">
    <location>
        <begin position="172"/>
        <end position="193"/>
    </location>
</feature>
<dbReference type="GO" id="GO:0008519">
    <property type="term" value="F:ammonium channel activity"/>
    <property type="evidence" value="ECO:0007669"/>
    <property type="project" value="InterPro"/>
</dbReference>
<keyword evidence="4 8" id="KW-0812">Transmembrane</keyword>
<feature type="transmembrane region" description="Helical" evidence="8">
    <location>
        <begin position="112"/>
        <end position="131"/>
    </location>
</feature>
<keyword evidence="6 8" id="KW-0472">Membrane</keyword>
<feature type="transmembrane region" description="Helical" evidence="8">
    <location>
        <begin position="303"/>
        <end position="319"/>
    </location>
</feature>
<keyword evidence="11" id="KW-1185">Reference proteome</keyword>
<dbReference type="Gene3D" id="1.10.3430.10">
    <property type="entry name" value="Ammonium transporter AmtB like domains"/>
    <property type="match status" value="1"/>
</dbReference>
<dbReference type="InterPro" id="IPR024041">
    <property type="entry name" value="NH4_transpt_AmtB-like_dom"/>
</dbReference>
<organism evidence="10 11">
    <name type="scientific">Iocasia fonsfrigidae</name>
    <dbReference type="NCBI Taxonomy" id="2682810"/>
    <lineage>
        <taxon>Bacteria</taxon>
        <taxon>Bacillati</taxon>
        <taxon>Bacillota</taxon>
        <taxon>Clostridia</taxon>
        <taxon>Halanaerobiales</taxon>
        <taxon>Halanaerobiaceae</taxon>
        <taxon>Iocasia</taxon>
    </lineage>
</organism>
<dbReference type="RefSeq" id="WP_230869073.1">
    <property type="nucleotide sequence ID" value="NZ_CP046640.1"/>
</dbReference>
<protein>
    <recommendedName>
        <fullName evidence="8">Ammonium transporter</fullName>
    </recommendedName>
</protein>
<dbReference type="GO" id="GO:0005886">
    <property type="term" value="C:plasma membrane"/>
    <property type="evidence" value="ECO:0007669"/>
    <property type="project" value="UniProtKB-SubCell"/>
</dbReference>
<evidence type="ECO:0000313" key="10">
    <source>
        <dbReference type="EMBL" id="QTL97446.1"/>
    </source>
</evidence>
<dbReference type="KEGG" id="ifn:GM661_05335"/>
<dbReference type="Proteomes" id="UP000665020">
    <property type="component" value="Chromosome"/>
</dbReference>
<comment type="subcellular location">
    <subcellularLocation>
        <location evidence="8">Cell membrane</location>
        <topology evidence="8">Multi-pass membrane protein</topology>
    </subcellularLocation>
    <subcellularLocation>
        <location evidence="1">Membrane</location>
        <topology evidence="1">Multi-pass membrane protein</topology>
    </subcellularLocation>
</comment>